<gene>
    <name evidence="3" type="ORF">Fot_19787</name>
</gene>
<dbReference type="EMBL" id="JBFOLJ010000005">
    <property type="protein sequence ID" value="KAL2538396.1"/>
    <property type="molecule type" value="Genomic_DNA"/>
</dbReference>
<reference evidence="4" key="1">
    <citation type="submission" date="2024-07" db="EMBL/GenBank/DDBJ databases">
        <title>Two chromosome-level genome assemblies of Korean endemic species Abeliophyllum distichum and Forsythia ovata (Oleaceae).</title>
        <authorList>
            <person name="Jang H."/>
        </authorList>
    </citation>
    <scope>NUCLEOTIDE SEQUENCE [LARGE SCALE GENOMIC DNA]</scope>
</reference>
<evidence type="ECO:0000313" key="4">
    <source>
        <dbReference type="Proteomes" id="UP001604277"/>
    </source>
</evidence>
<keyword evidence="3" id="KW-0346">Stress response</keyword>
<comment type="caution">
    <text evidence="3">The sequence shown here is derived from an EMBL/GenBank/DDBJ whole genome shotgun (WGS) entry which is preliminary data.</text>
</comment>
<sequence length="153" mass="17892">MALQDRVMEETKDKKNVVEAYVYDMRNKQGDPVEERYKEHTRRGYVIDQLVYCINSYRDAAKSPDPKFDHIDLAEKQKVLNECIGAEAWLREKIQQHDGLPKHATRVLLSADIRKKAEALDRYILIVTPIGKNRFNKNGPTKTFSDRLRDCKK</sequence>
<dbReference type="PANTHER" id="PTHR45639:SF4">
    <property type="entry name" value="HSC70CB, ISOFORM G"/>
    <property type="match status" value="1"/>
</dbReference>
<dbReference type="Gene3D" id="1.20.1270.10">
    <property type="match status" value="1"/>
</dbReference>
<dbReference type="PANTHER" id="PTHR45639">
    <property type="entry name" value="HSC70CB, ISOFORM G-RELATED"/>
    <property type="match status" value="1"/>
</dbReference>
<keyword evidence="1" id="KW-0547">Nucleotide-binding</keyword>
<dbReference type="SUPFAM" id="SSF100934">
    <property type="entry name" value="Heat shock protein 70kD (HSP70), C-terminal subdomain"/>
    <property type="match status" value="1"/>
</dbReference>
<accession>A0ABD1VM31</accession>
<dbReference type="InterPro" id="IPR013126">
    <property type="entry name" value="Hsp_70_fam"/>
</dbReference>
<name>A0ABD1VM31_9LAMI</name>
<dbReference type="GO" id="GO:0005524">
    <property type="term" value="F:ATP binding"/>
    <property type="evidence" value="ECO:0007669"/>
    <property type="project" value="UniProtKB-KW"/>
</dbReference>
<protein>
    <submittedName>
        <fullName evidence="3">Heat shock 70 kDa protein 15</fullName>
    </submittedName>
</protein>
<dbReference type="InterPro" id="IPR029048">
    <property type="entry name" value="HSP70_C_sf"/>
</dbReference>
<organism evidence="3 4">
    <name type="scientific">Forsythia ovata</name>
    <dbReference type="NCBI Taxonomy" id="205694"/>
    <lineage>
        <taxon>Eukaryota</taxon>
        <taxon>Viridiplantae</taxon>
        <taxon>Streptophyta</taxon>
        <taxon>Embryophyta</taxon>
        <taxon>Tracheophyta</taxon>
        <taxon>Spermatophyta</taxon>
        <taxon>Magnoliopsida</taxon>
        <taxon>eudicotyledons</taxon>
        <taxon>Gunneridae</taxon>
        <taxon>Pentapetalae</taxon>
        <taxon>asterids</taxon>
        <taxon>lamiids</taxon>
        <taxon>Lamiales</taxon>
        <taxon>Oleaceae</taxon>
        <taxon>Forsythieae</taxon>
        <taxon>Forsythia</taxon>
    </lineage>
</organism>
<evidence type="ECO:0000256" key="1">
    <source>
        <dbReference type="ARBA" id="ARBA00022741"/>
    </source>
</evidence>
<evidence type="ECO:0000313" key="3">
    <source>
        <dbReference type="EMBL" id="KAL2538396.1"/>
    </source>
</evidence>
<evidence type="ECO:0000256" key="2">
    <source>
        <dbReference type="ARBA" id="ARBA00022840"/>
    </source>
</evidence>
<keyword evidence="2" id="KW-0067">ATP-binding</keyword>
<proteinExistence type="predicted"/>
<keyword evidence="4" id="KW-1185">Reference proteome</keyword>
<dbReference type="AlphaFoldDB" id="A0ABD1VM31"/>
<dbReference type="Proteomes" id="UP001604277">
    <property type="component" value="Unassembled WGS sequence"/>
</dbReference>